<dbReference type="InterPro" id="IPR036188">
    <property type="entry name" value="FAD/NAD-bd_sf"/>
</dbReference>
<reference evidence="10" key="2">
    <citation type="submission" date="2024-02" db="EMBL/GenBank/DDBJ databases">
        <title>Comparative genomics of Cryptococcus and Kwoniella reveals pathogenesis evolution and contrasting modes of karyotype evolution via chromosome fusion or intercentromeric recombination.</title>
        <authorList>
            <person name="Coelho M.A."/>
            <person name="David-Palma M."/>
            <person name="Shea T."/>
            <person name="Bowers K."/>
            <person name="McGinley-Smith S."/>
            <person name="Mohammad A.W."/>
            <person name="Gnirke A."/>
            <person name="Yurkov A.M."/>
            <person name="Nowrousian M."/>
            <person name="Sun S."/>
            <person name="Cuomo C.A."/>
            <person name="Heitman J."/>
        </authorList>
    </citation>
    <scope>NUCLEOTIDE SEQUENCE</scope>
    <source>
        <strain evidence="10">CBS 10117</strain>
    </source>
</reference>
<gene>
    <name evidence="10" type="ORF">I303_107794</name>
</gene>
<comment type="cofactor">
    <cofactor evidence="1">
        <name>FAD</name>
        <dbReference type="ChEBI" id="CHEBI:57692"/>
    </cofactor>
</comment>
<dbReference type="RefSeq" id="XP_065825740.1">
    <property type="nucleotide sequence ID" value="XM_065969668.1"/>
</dbReference>
<evidence type="ECO:0000256" key="5">
    <source>
        <dbReference type="ARBA" id="ARBA00036066"/>
    </source>
</evidence>
<keyword evidence="3" id="KW-0274">FAD</keyword>
<dbReference type="Gene3D" id="3.30.9.10">
    <property type="entry name" value="D-Amino Acid Oxidase, subunit A, domain 2"/>
    <property type="match status" value="1"/>
</dbReference>
<keyword evidence="4" id="KW-0560">Oxidoreductase</keyword>
<feature type="domain" description="FAD dependent oxidoreductase" evidence="9">
    <location>
        <begin position="25"/>
        <end position="455"/>
    </location>
</feature>
<dbReference type="PANTHER" id="PTHR43104:SF4">
    <property type="entry name" value="L-2-HYDROXYGLUTARATE DEHYDROGENASE, MITOCHONDRIAL"/>
    <property type="match status" value="1"/>
</dbReference>
<evidence type="ECO:0000259" key="9">
    <source>
        <dbReference type="Pfam" id="PF01266"/>
    </source>
</evidence>
<dbReference type="GeneID" id="28971497"/>
<dbReference type="GO" id="GO:0047545">
    <property type="term" value="F:(S)-2-hydroxyglutarate dehydrogenase activity"/>
    <property type="evidence" value="ECO:0007669"/>
    <property type="project" value="UniProtKB-EC"/>
</dbReference>
<dbReference type="EMBL" id="CP144539">
    <property type="protein sequence ID" value="WWC65180.1"/>
    <property type="molecule type" value="Genomic_DNA"/>
</dbReference>
<evidence type="ECO:0000256" key="2">
    <source>
        <dbReference type="ARBA" id="ARBA00022630"/>
    </source>
</evidence>
<evidence type="ECO:0000313" key="10">
    <source>
        <dbReference type="EMBL" id="WWC65180.1"/>
    </source>
</evidence>
<dbReference type="EC" id="1.1.99.2" evidence="7"/>
<evidence type="ECO:0000256" key="1">
    <source>
        <dbReference type="ARBA" id="ARBA00001974"/>
    </source>
</evidence>
<dbReference type="Gene3D" id="3.50.50.60">
    <property type="entry name" value="FAD/NAD(P)-binding domain"/>
    <property type="match status" value="1"/>
</dbReference>
<dbReference type="PANTHER" id="PTHR43104">
    <property type="entry name" value="L-2-HYDROXYGLUTARATE DEHYDROGENASE, MITOCHONDRIAL"/>
    <property type="match status" value="1"/>
</dbReference>
<comment type="catalytic activity">
    <reaction evidence="5">
        <text>(S)-2-hydroxyglutarate + A = 2-oxoglutarate + AH2</text>
        <dbReference type="Rhea" id="RHEA:21252"/>
        <dbReference type="ChEBI" id="CHEBI:13193"/>
        <dbReference type="ChEBI" id="CHEBI:16782"/>
        <dbReference type="ChEBI" id="CHEBI:16810"/>
        <dbReference type="ChEBI" id="CHEBI:17499"/>
        <dbReference type="EC" id="1.1.99.2"/>
    </reaction>
</comment>
<evidence type="ECO:0000256" key="3">
    <source>
        <dbReference type="ARBA" id="ARBA00022827"/>
    </source>
</evidence>
<dbReference type="AlphaFoldDB" id="A0AAJ8KXE2"/>
<organism evidence="10 11">
    <name type="scientific">Kwoniella dejecticola CBS 10117</name>
    <dbReference type="NCBI Taxonomy" id="1296121"/>
    <lineage>
        <taxon>Eukaryota</taxon>
        <taxon>Fungi</taxon>
        <taxon>Dikarya</taxon>
        <taxon>Basidiomycota</taxon>
        <taxon>Agaricomycotina</taxon>
        <taxon>Tremellomycetes</taxon>
        <taxon>Tremellales</taxon>
        <taxon>Cryptococcaceae</taxon>
        <taxon>Kwoniella</taxon>
    </lineage>
</organism>
<evidence type="ECO:0000256" key="7">
    <source>
        <dbReference type="ARBA" id="ARBA00038878"/>
    </source>
</evidence>
<comment type="similarity">
    <text evidence="6">Belongs to the L2HGDH family.</text>
</comment>
<dbReference type="Pfam" id="PF01266">
    <property type="entry name" value="DAO"/>
    <property type="match status" value="1"/>
</dbReference>
<keyword evidence="11" id="KW-1185">Reference proteome</keyword>
<protein>
    <recommendedName>
        <fullName evidence="8">L-2-hydroxyglutarate dehydrogenase, mitochondrial</fullName>
        <ecNumber evidence="7">1.1.99.2</ecNumber>
    </recommendedName>
</protein>
<name>A0AAJ8KXE2_9TREE</name>
<sequence>MSKMISRARYLRQLYPFREPSTSIDHLVIGGGAVGLSVAAGLVNTSGRDKTTFLVERREKLGQETTARNSEVIHSGIYYPLGSLKSKLCIRGRDLLYERCKRLGIEHKNTGKIVVATSQSQIPYLEKLQRHSQHPSFLRSPDDPSSSSIFTRLLSGEEARELEPDLSDRVCRALMIPSTGIVDSQGLVDSLSREIEEPEYNQGASSGATSEDRGEGVIVLGTRVVRIDKEQKGDGWVVQLETNWEGLEEGQKGDVESVRADVVVNAAGLGAVSLTEGVHVEGHSEDRDTVKMYAVKGNYMSYKGPGVGSVSRLIYPCPSANIDHLGTHLTLDLNGNIKFGPDVQPIGSTNESSSNPEFWEKHLSPSDSPDLIRQFSESVLDYLPSINPDNLQPDYAGIRPNIAPPGSGFSDFLIRHNYNHNHDSSGGRKGFIELLGFNSPGLTSSLAVGEYVSDLVAREIRGKYSKIGKGRERRLEHLAKGWEG</sequence>
<keyword evidence="2" id="KW-0285">Flavoprotein</keyword>
<evidence type="ECO:0000256" key="6">
    <source>
        <dbReference type="ARBA" id="ARBA00037941"/>
    </source>
</evidence>
<reference evidence="10" key="1">
    <citation type="submission" date="2013-07" db="EMBL/GenBank/DDBJ databases">
        <authorList>
            <consortium name="The Broad Institute Genome Sequencing Platform"/>
            <person name="Cuomo C."/>
            <person name="Litvintseva A."/>
            <person name="Chen Y."/>
            <person name="Heitman J."/>
            <person name="Sun S."/>
            <person name="Springer D."/>
            <person name="Dromer F."/>
            <person name="Young S.K."/>
            <person name="Zeng Q."/>
            <person name="Gargeya S."/>
            <person name="Fitzgerald M."/>
            <person name="Abouelleil A."/>
            <person name="Alvarado L."/>
            <person name="Berlin A.M."/>
            <person name="Chapman S.B."/>
            <person name="Dewar J."/>
            <person name="Goldberg J."/>
            <person name="Griggs A."/>
            <person name="Gujja S."/>
            <person name="Hansen M."/>
            <person name="Howarth C."/>
            <person name="Imamovic A."/>
            <person name="Larimer J."/>
            <person name="McCowan C."/>
            <person name="Murphy C."/>
            <person name="Pearson M."/>
            <person name="Priest M."/>
            <person name="Roberts A."/>
            <person name="Saif S."/>
            <person name="Shea T."/>
            <person name="Sykes S."/>
            <person name="Wortman J."/>
            <person name="Nusbaum C."/>
            <person name="Birren B."/>
        </authorList>
    </citation>
    <scope>NUCLEOTIDE SEQUENCE</scope>
    <source>
        <strain evidence="10">CBS 10117</strain>
    </source>
</reference>
<dbReference type="SUPFAM" id="SSF51905">
    <property type="entry name" value="FAD/NAD(P)-binding domain"/>
    <property type="match status" value="1"/>
</dbReference>
<evidence type="ECO:0000256" key="8">
    <source>
        <dbReference type="ARBA" id="ARBA00041137"/>
    </source>
</evidence>
<dbReference type="InterPro" id="IPR006076">
    <property type="entry name" value="FAD-dep_OxRdtase"/>
</dbReference>
<accession>A0AAJ8KXE2</accession>
<evidence type="ECO:0000313" key="11">
    <source>
        <dbReference type="Proteomes" id="UP000078595"/>
    </source>
</evidence>
<evidence type="ECO:0000256" key="4">
    <source>
        <dbReference type="ARBA" id="ARBA00023002"/>
    </source>
</evidence>
<proteinExistence type="inferred from homology"/>
<dbReference type="Proteomes" id="UP000078595">
    <property type="component" value="Chromosome 10"/>
</dbReference>
<dbReference type="KEGG" id="kdj:28971497"/>